<feature type="domain" description="SSD" evidence="9">
    <location>
        <begin position="243"/>
        <end position="332"/>
    </location>
</feature>
<evidence type="ECO:0000256" key="8">
    <source>
        <dbReference type="SAM" id="Phobius"/>
    </source>
</evidence>
<dbReference type="InterPro" id="IPR004869">
    <property type="entry name" value="MMPL_dom"/>
</dbReference>
<evidence type="ECO:0000256" key="1">
    <source>
        <dbReference type="ARBA" id="ARBA00004651"/>
    </source>
</evidence>
<dbReference type="InterPro" id="IPR000731">
    <property type="entry name" value="SSD"/>
</dbReference>
<dbReference type="AlphaFoldDB" id="A0A5Q5BL41"/>
<evidence type="ECO:0000256" key="2">
    <source>
        <dbReference type="ARBA" id="ARBA00010157"/>
    </source>
</evidence>
<feature type="transmembrane region" description="Helical" evidence="8">
    <location>
        <begin position="16"/>
        <end position="38"/>
    </location>
</feature>
<dbReference type="SUPFAM" id="SSF82866">
    <property type="entry name" value="Multidrug efflux transporter AcrB transmembrane domain"/>
    <property type="match status" value="2"/>
</dbReference>
<evidence type="ECO:0000256" key="4">
    <source>
        <dbReference type="ARBA" id="ARBA00022692"/>
    </source>
</evidence>
<organism evidence="10">
    <name type="scientific">Mycobacterium sp. (strain MCS)</name>
    <dbReference type="NCBI Taxonomy" id="164756"/>
    <lineage>
        <taxon>Bacteria</taxon>
        <taxon>Bacillati</taxon>
        <taxon>Actinomycetota</taxon>
        <taxon>Actinomycetes</taxon>
        <taxon>Mycobacteriales</taxon>
        <taxon>Mycobacteriaceae</taxon>
        <taxon>Mycobacterium</taxon>
    </lineage>
</organism>
<evidence type="ECO:0000313" key="10">
    <source>
        <dbReference type="EMBL" id="ABG09040.1"/>
    </source>
</evidence>
<accession>A0A5Q5BL41</accession>
<feature type="transmembrane region" description="Helical" evidence="8">
    <location>
        <begin position="376"/>
        <end position="395"/>
    </location>
</feature>
<protein>
    <submittedName>
        <fullName evidence="10">MMPL</fullName>
    </submittedName>
</protein>
<evidence type="ECO:0000256" key="6">
    <source>
        <dbReference type="ARBA" id="ARBA00023136"/>
    </source>
</evidence>
<feature type="transmembrane region" description="Helical" evidence="8">
    <location>
        <begin position="572"/>
        <end position="590"/>
    </location>
</feature>
<name>A0A5Q5BL41_MYCSS</name>
<feature type="transmembrane region" description="Helical" evidence="8">
    <location>
        <begin position="610"/>
        <end position="631"/>
    </location>
</feature>
<feature type="transmembrane region" description="Helical" evidence="8">
    <location>
        <begin position="233"/>
        <end position="254"/>
    </location>
</feature>
<sequence length="767" mass="79362" precursor="true">MLQAVTRLAIAAPKRVIAAAVAVLIGCAIFGVPVAGSLSGGGFRDPESDSARASAILADTFDRPEMHLLLTVTAPDGALTGPGAAVGADIVRALRESPSVGYVESPWGAPPGTADELVSTDGTTALVIAGLDGDESDAAAHAEDLSAALTGDRDGVIVRAGGVAAVNAQINAQTEKDLMAMEAIAFPLSFLVLVWVFGGLFAAMLPMAVGALAIVGSMAVLRGITMVTDVSVFALNLAVAMGLALAIDYTLLILSRYRDEIATGAPREDALMRTMAAAGRTVVFSAVIVGLSMLPMAVFPMYFLRSFAYAGVAVVGFASVAALVVTPAVITLCGDRLDSLDVRRFVRRILRRPPPTPRPVERSFWYRAARAVTRRGGALSVAVVALLLVLGAPFLDARWGFPDDRVLPATADAHRVGDLLRTEFTADSATTVTVVLPDIAGVQPAALGEFAAELSRVPDVPWVSSPAGTFAGGRQTGPPSAPTGTADGSAFLTVASSAPLDSAESEAQLDALQAVPGPDGREVLLTGTTPSNRDIVAAVLSRMPLVLGIIGLTSLVLLFLLTGSVVLPLKAIVLNVLSLTAAFGALVWIFQQGHLAALGTTSTGTIGVTIPVLLFCIAFGLSMDYEVFLMARIREYWLAPRDVPAGTRAANDEAVALGLARTGRVITAAAVIMSISFAALIAAEVSFMRMLGVGLTVAVLMDATLVRLILVPAFMHVMGPANWWAPAPLARLHRRFGIGEAAPAGRHRGGEDGKSSAGLPVSAVPRR</sequence>
<dbReference type="PROSITE" id="PS51257">
    <property type="entry name" value="PROKAR_LIPOPROTEIN"/>
    <property type="match status" value="1"/>
</dbReference>
<keyword evidence="6 8" id="KW-0472">Membrane</keyword>
<feature type="region of interest" description="Disordered" evidence="7">
    <location>
        <begin position="743"/>
        <end position="767"/>
    </location>
</feature>
<dbReference type="PROSITE" id="PS50156">
    <property type="entry name" value="SSD"/>
    <property type="match status" value="1"/>
</dbReference>
<keyword evidence="3" id="KW-1003">Cell membrane</keyword>
<reference evidence="10" key="1">
    <citation type="submission" date="2006-06" db="EMBL/GenBank/DDBJ databases">
        <title>Complete sequence of chromosome of Mycobacterium sp. MCS.</title>
        <authorList>
            <consortium name="US DOE Joint Genome Institute"/>
            <person name="Copeland A."/>
            <person name="Lucas S."/>
            <person name="Lapidus A."/>
            <person name="Barry K."/>
            <person name="Detter J.C."/>
            <person name="Glavina del Rio T."/>
            <person name="Hammon N."/>
            <person name="Israni S."/>
            <person name="Dalin E."/>
            <person name="Tice H."/>
            <person name="Pitluck S."/>
            <person name="Martinez M."/>
            <person name="Schmutz J."/>
            <person name="Larimer F."/>
            <person name="Land M."/>
            <person name="Hauser L."/>
            <person name="Kyrpides N."/>
            <person name="Kim E."/>
            <person name="Miller C.D."/>
            <person name="Hughes J.E."/>
            <person name="Anderson A.J."/>
            <person name="Sims R.C."/>
            <person name="Richardson P."/>
        </authorList>
    </citation>
    <scope>NUCLEOTIDE SEQUENCE [LARGE SCALE GENOMIC DNA]</scope>
    <source>
        <strain evidence="10">MCS</strain>
    </source>
</reference>
<feature type="transmembrane region" description="Helical" evidence="8">
    <location>
        <begin position="282"/>
        <end position="303"/>
    </location>
</feature>
<feature type="transmembrane region" description="Helical" evidence="8">
    <location>
        <begin position="665"/>
        <end position="683"/>
    </location>
</feature>
<comment type="subcellular location">
    <subcellularLocation>
        <location evidence="1">Cell membrane</location>
        <topology evidence="1">Multi-pass membrane protein</topology>
    </subcellularLocation>
</comment>
<dbReference type="EMBL" id="CP000384">
    <property type="protein sequence ID" value="ABG09040.1"/>
    <property type="molecule type" value="Genomic_DNA"/>
</dbReference>
<feature type="transmembrane region" description="Helical" evidence="8">
    <location>
        <begin position="309"/>
        <end position="334"/>
    </location>
</feature>
<gene>
    <name evidence="10" type="ordered locus">Mmcs_2933</name>
</gene>
<dbReference type="KEGG" id="mmc:Mmcs_2933"/>
<dbReference type="PANTHER" id="PTHR33406:SF11">
    <property type="entry name" value="MEMBRANE PROTEIN SCO6666-RELATED"/>
    <property type="match status" value="1"/>
</dbReference>
<dbReference type="InterPro" id="IPR050545">
    <property type="entry name" value="Mycobact_MmpL"/>
</dbReference>
<evidence type="ECO:0000256" key="7">
    <source>
        <dbReference type="SAM" id="MobiDB-lite"/>
    </source>
</evidence>
<evidence type="ECO:0000259" key="9">
    <source>
        <dbReference type="PROSITE" id="PS50156"/>
    </source>
</evidence>
<keyword evidence="5 8" id="KW-1133">Transmembrane helix</keyword>
<dbReference type="Gene3D" id="1.20.1640.10">
    <property type="entry name" value="Multidrug efflux transporter AcrB transmembrane domain"/>
    <property type="match status" value="2"/>
</dbReference>
<proteinExistence type="inferred from homology"/>
<dbReference type="Pfam" id="PF03176">
    <property type="entry name" value="MMPL"/>
    <property type="match status" value="2"/>
</dbReference>
<feature type="transmembrane region" description="Helical" evidence="8">
    <location>
        <begin position="188"/>
        <end position="221"/>
    </location>
</feature>
<dbReference type="PANTHER" id="PTHR33406">
    <property type="entry name" value="MEMBRANE PROTEIN MJ1562-RELATED"/>
    <property type="match status" value="1"/>
</dbReference>
<comment type="similarity">
    <text evidence="2">Belongs to the resistance-nodulation-cell division (RND) (TC 2.A.6) family. MmpL subfamily.</text>
</comment>
<keyword evidence="4 8" id="KW-0812">Transmembrane</keyword>
<evidence type="ECO:0000256" key="5">
    <source>
        <dbReference type="ARBA" id="ARBA00022989"/>
    </source>
</evidence>
<evidence type="ECO:0000256" key="3">
    <source>
        <dbReference type="ARBA" id="ARBA00022475"/>
    </source>
</evidence>
<feature type="transmembrane region" description="Helical" evidence="8">
    <location>
        <begin position="535"/>
        <end position="560"/>
    </location>
</feature>
<dbReference type="GO" id="GO:0005886">
    <property type="term" value="C:plasma membrane"/>
    <property type="evidence" value="ECO:0007669"/>
    <property type="project" value="UniProtKB-SubCell"/>
</dbReference>